<dbReference type="KEGG" id="pmq:PM3016_1854"/>
<dbReference type="Pfam" id="PF12733">
    <property type="entry name" value="Cadherin-like"/>
    <property type="match status" value="1"/>
</dbReference>
<dbReference type="Pfam" id="PF19077">
    <property type="entry name" value="Big_13"/>
    <property type="match status" value="1"/>
</dbReference>
<dbReference type="Proteomes" id="UP000007523">
    <property type="component" value="Chromosome"/>
</dbReference>
<evidence type="ECO:0000313" key="3">
    <source>
        <dbReference type="EMBL" id="AFC28760.1"/>
    </source>
</evidence>
<dbReference type="PROSITE" id="PS51272">
    <property type="entry name" value="SLH"/>
    <property type="match status" value="3"/>
</dbReference>
<evidence type="ECO:0000256" key="1">
    <source>
        <dbReference type="SAM" id="MobiDB-lite"/>
    </source>
</evidence>
<dbReference type="PANTHER" id="PTHR43308">
    <property type="entry name" value="OUTER MEMBRANE PROTEIN ALPHA-RELATED"/>
    <property type="match status" value="1"/>
</dbReference>
<gene>
    <name evidence="3" type="ORF">PM3016_1854</name>
</gene>
<protein>
    <submittedName>
        <fullName evidence="3">Alpha amylase catalytic subunit</fullName>
    </submittedName>
</protein>
<dbReference type="InterPro" id="IPR002909">
    <property type="entry name" value="IPT_dom"/>
</dbReference>
<reference evidence="3 4" key="1">
    <citation type="journal article" date="2012" name="J. Bacteriol.">
        <title>Complete Genome Sequence of Paenibacillus mucilaginosus 3016, a Bacterium Functional as Microbial Fertilizer.</title>
        <authorList>
            <person name="Ma M."/>
            <person name="Wang Z."/>
            <person name="Li L."/>
            <person name="Jiang X."/>
            <person name="Guan D."/>
            <person name="Cao F."/>
            <person name="Chen H."/>
            <person name="Wang X."/>
            <person name="Shen D."/>
            <person name="Du B."/>
            <person name="Li J."/>
        </authorList>
    </citation>
    <scope>NUCLEOTIDE SEQUENCE [LARGE SCALE GENOMIC DNA]</scope>
    <source>
        <strain evidence="3 4">3016</strain>
    </source>
</reference>
<dbReference type="InterPro" id="IPR014756">
    <property type="entry name" value="Ig_E-set"/>
</dbReference>
<dbReference type="InterPro" id="IPR051465">
    <property type="entry name" value="Cell_Envelope_Struct_Comp"/>
</dbReference>
<proteinExistence type="predicted"/>
<dbReference type="InterPro" id="IPR044016">
    <property type="entry name" value="Big_13"/>
</dbReference>
<sequence>MENSVDSITVTPTTADPTAAAVVSANGTPAVPGAAIPLRVGTNTIEVEVTAADGTTTRKYTIMVIRAVEVDRVTPSIGPSAGGQEVEITGKGFAKASGVKFGTVAARTFVVNSDSSITATAPAAEQGSVTGAVYVTVTAGGTDSAPGNGSIYTYDGTLPTISEVRPADGSTVETSSPVITASLHDADSGIDPASITVRLEDTTLEHNYNAETGTVTASTYSLSEGRHDLTIDVTDLAGNAAASWSSSFLVDTGQTTEEPDTASPVIQSVTPANGEVVTTARPAISAALADIGSGIDPASIVVRLDNTALRHNYHAETGTVTASTYSLSDGRHDLTIDVTDLAGNAAASWSSSFTVHVPDSGSDSDSDSDSSSGHSSGGYSSEPAAPAAYSLSVKELNERIAESGASSVVRIDLVNHGQILLPPSAGSELARAQKRLLIQSKGSSVELPSSVLLALADQLNKEALAASQIRIALQPDSSAVIEEAVKAAGRASGAAIRPMGAVTEFTLTIEPKDGDSRGLNSFPEPVILRLPLPSQGAAVELLGIYHLDESGGKWNYAGGKPDVPNGTLEAALTHNSKYAVLEYSKSYTDVTAQHWAYDTIRVLSAKHAVQGVTASEFAPEKITTRADFVTILVRALGIPYAEDRSTPFVDLPAGEWYTGAAAAAVQAGLVQGVDETHFAPEAPITREQMAALMVRAYEYKSGKRLTAGGQLNSYHDADQVSSWAADAVNKAITAGFMQGRSEGYFDPTAEATRAETAAVIYKLLSQ</sequence>
<dbReference type="STRING" id="1116391.PM3016_1854"/>
<accession>H6NH82</accession>
<dbReference type="Pfam" id="PF00395">
    <property type="entry name" value="SLH"/>
    <property type="match status" value="3"/>
</dbReference>
<dbReference type="PANTHER" id="PTHR43308:SF1">
    <property type="entry name" value="OUTER MEMBRANE PROTEIN ALPHA"/>
    <property type="match status" value="1"/>
</dbReference>
<dbReference type="InterPro" id="IPR001119">
    <property type="entry name" value="SLH_dom"/>
</dbReference>
<dbReference type="RefSeq" id="WP_014369263.1">
    <property type="nucleotide sequence ID" value="NC_016935.1"/>
</dbReference>
<feature type="domain" description="SLH" evidence="2">
    <location>
        <begin position="711"/>
        <end position="766"/>
    </location>
</feature>
<dbReference type="AlphaFoldDB" id="H6NH82"/>
<dbReference type="CDD" id="cd00102">
    <property type="entry name" value="IPT"/>
    <property type="match status" value="1"/>
</dbReference>
<dbReference type="EMBL" id="CP003235">
    <property type="protein sequence ID" value="AFC28760.1"/>
    <property type="molecule type" value="Genomic_DNA"/>
</dbReference>
<organism evidence="3 4">
    <name type="scientific">Paenibacillus mucilaginosus 3016</name>
    <dbReference type="NCBI Taxonomy" id="1116391"/>
    <lineage>
        <taxon>Bacteria</taxon>
        <taxon>Bacillati</taxon>
        <taxon>Bacillota</taxon>
        <taxon>Bacilli</taxon>
        <taxon>Bacillales</taxon>
        <taxon>Paenibacillaceae</taxon>
        <taxon>Paenibacillus</taxon>
    </lineage>
</organism>
<keyword evidence="4" id="KW-1185">Reference proteome</keyword>
<dbReference type="Pfam" id="PF01833">
    <property type="entry name" value="TIG"/>
    <property type="match status" value="1"/>
</dbReference>
<dbReference type="InterPro" id="IPR013783">
    <property type="entry name" value="Ig-like_fold"/>
</dbReference>
<dbReference type="InterPro" id="IPR025883">
    <property type="entry name" value="Cadherin-like_domain"/>
</dbReference>
<feature type="compositionally biased region" description="Low complexity" evidence="1">
    <location>
        <begin position="369"/>
        <end position="384"/>
    </location>
</feature>
<dbReference type="HOGENOM" id="CLU_020790_0_0_9"/>
<name>H6NH82_9BACL</name>
<dbReference type="SUPFAM" id="SSF81296">
    <property type="entry name" value="E set domains"/>
    <property type="match status" value="1"/>
</dbReference>
<feature type="region of interest" description="Disordered" evidence="1">
    <location>
        <begin position="356"/>
        <end position="384"/>
    </location>
</feature>
<dbReference type="Gene3D" id="2.60.40.10">
    <property type="entry name" value="Immunoglobulins"/>
    <property type="match status" value="3"/>
</dbReference>
<feature type="domain" description="SLH" evidence="2">
    <location>
        <begin position="583"/>
        <end position="643"/>
    </location>
</feature>
<evidence type="ECO:0000259" key="2">
    <source>
        <dbReference type="PROSITE" id="PS51272"/>
    </source>
</evidence>
<evidence type="ECO:0000313" key="4">
    <source>
        <dbReference type="Proteomes" id="UP000007523"/>
    </source>
</evidence>
<feature type="domain" description="SLH" evidence="2">
    <location>
        <begin position="644"/>
        <end position="707"/>
    </location>
</feature>